<dbReference type="Proteomes" id="UP001303046">
    <property type="component" value="Unassembled WGS sequence"/>
</dbReference>
<proteinExistence type="predicted"/>
<evidence type="ECO:0000313" key="2">
    <source>
        <dbReference type="EMBL" id="KAK6746941.1"/>
    </source>
</evidence>
<protein>
    <recommendedName>
        <fullName evidence="1">DUF7930 domain-containing protein</fullName>
    </recommendedName>
</protein>
<accession>A0ABR1DA17</accession>
<dbReference type="Pfam" id="PF25558">
    <property type="entry name" value="DUF7930"/>
    <property type="match status" value="1"/>
</dbReference>
<sequence length="378" mass="41336">MDSVRARAVDREGWAELRSRTARLGEYAAAAIPANEHVPNFSMRYEVGDMVHVTMVPQEGKNGCNWRAIKVRPMVKHSDNECKEGTSQESRITPLTTKNTVFNNQTVVVTNVCETLAYGVSATHGSVFIPGAAFSAQEVTRLNTYLNIGDELLVSLRAQGDVNGCKFIATTATKLKNFCQPQVTGIGKIISLTDTCATVWSPNCGEIKCSLLTWVGGDGGTDAEWLTDLLSIGDAVLFTAVKRSDNDVWKTVKWSARGFRIGSDRVKLADSYTQTAISTSEITMRYIAPALGTILSEKPTLLVLMSVDPLTIKDDTGLAVLSSMPTDTLAEVGDTCLFLFDCSVQPPKCLRVTAIPHELAPVMKYKLMQFREYEMKSS</sequence>
<gene>
    <name evidence="2" type="primary">Necator_chrIV.g13574</name>
    <name evidence="2" type="ORF">RB195_000283</name>
</gene>
<evidence type="ECO:0000259" key="1">
    <source>
        <dbReference type="Pfam" id="PF25558"/>
    </source>
</evidence>
<keyword evidence="3" id="KW-1185">Reference proteome</keyword>
<dbReference type="InterPro" id="IPR057690">
    <property type="entry name" value="DUF7930"/>
</dbReference>
<comment type="caution">
    <text evidence="2">The sequence shown here is derived from an EMBL/GenBank/DDBJ whole genome shotgun (WGS) entry which is preliminary data.</text>
</comment>
<name>A0ABR1DA17_NECAM</name>
<evidence type="ECO:0000313" key="3">
    <source>
        <dbReference type="Proteomes" id="UP001303046"/>
    </source>
</evidence>
<dbReference type="EMBL" id="JAVFWL010000004">
    <property type="protein sequence ID" value="KAK6746941.1"/>
    <property type="molecule type" value="Genomic_DNA"/>
</dbReference>
<feature type="domain" description="DUF7930" evidence="1">
    <location>
        <begin position="185"/>
        <end position="258"/>
    </location>
</feature>
<reference evidence="2 3" key="1">
    <citation type="submission" date="2023-08" db="EMBL/GenBank/DDBJ databases">
        <title>A Necator americanus chromosomal reference genome.</title>
        <authorList>
            <person name="Ilik V."/>
            <person name="Petrzelkova K.J."/>
            <person name="Pardy F."/>
            <person name="Fuh T."/>
            <person name="Niatou-Singa F.S."/>
            <person name="Gouil Q."/>
            <person name="Baker L."/>
            <person name="Ritchie M.E."/>
            <person name="Jex A.R."/>
            <person name="Gazzola D."/>
            <person name="Li H."/>
            <person name="Toshio Fujiwara R."/>
            <person name="Zhan B."/>
            <person name="Aroian R.V."/>
            <person name="Pafco B."/>
            <person name="Schwarz E.M."/>
        </authorList>
    </citation>
    <scope>NUCLEOTIDE SEQUENCE [LARGE SCALE GENOMIC DNA]</scope>
    <source>
        <strain evidence="2 3">Aroian</strain>
        <tissue evidence="2">Whole animal</tissue>
    </source>
</reference>
<organism evidence="2 3">
    <name type="scientific">Necator americanus</name>
    <name type="common">Human hookworm</name>
    <dbReference type="NCBI Taxonomy" id="51031"/>
    <lineage>
        <taxon>Eukaryota</taxon>
        <taxon>Metazoa</taxon>
        <taxon>Ecdysozoa</taxon>
        <taxon>Nematoda</taxon>
        <taxon>Chromadorea</taxon>
        <taxon>Rhabditida</taxon>
        <taxon>Rhabditina</taxon>
        <taxon>Rhabditomorpha</taxon>
        <taxon>Strongyloidea</taxon>
        <taxon>Ancylostomatidae</taxon>
        <taxon>Bunostominae</taxon>
        <taxon>Necator</taxon>
    </lineage>
</organism>